<sequence>MLSINNTQNEVERHPGPDIHSRLASCGQKRRANL</sequence>
<dbReference type="Proteomes" id="UP001209878">
    <property type="component" value="Unassembled WGS sequence"/>
</dbReference>
<reference evidence="2" key="1">
    <citation type="journal article" date="2023" name="Mol. Biol. Evol.">
        <title>Third-Generation Sequencing Reveals the Adaptive Role of the Epigenome in Three Deep-Sea Polychaetes.</title>
        <authorList>
            <person name="Perez M."/>
            <person name="Aroh O."/>
            <person name="Sun Y."/>
            <person name="Lan Y."/>
            <person name="Juniper S.K."/>
            <person name="Young C.R."/>
            <person name="Angers B."/>
            <person name="Qian P.Y."/>
        </authorList>
    </citation>
    <scope>NUCLEOTIDE SEQUENCE</scope>
    <source>
        <strain evidence="2">R07B-5</strain>
    </source>
</reference>
<evidence type="ECO:0000256" key="1">
    <source>
        <dbReference type="SAM" id="MobiDB-lite"/>
    </source>
</evidence>
<evidence type="ECO:0000313" key="2">
    <source>
        <dbReference type="EMBL" id="KAK2193456.1"/>
    </source>
</evidence>
<proteinExistence type="predicted"/>
<feature type="compositionally biased region" description="Basic and acidic residues" evidence="1">
    <location>
        <begin position="10"/>
        <end position="21"/>
    </location>
</feature>
<feature type="region of interest" description="Disordered" evidence="1">
    <location>
        <begin position="1"/>
        <end position="34"/>
    </location>
</feature>
<gene>
    <name evidence="2" type="ORF">NP493_12g01013</name>
</gene>
<organism evidence="2 3">
    <name type="scientific">Ridgeia piscesae</name>
    <name type="common">Tubeworm</name>
    <dbReference type="NCBI Taxonomy" id="27915"/>
    <lineage>
        <taxon>Eukaryota</taxon>
        <taxon>Metazoa</taxon>
        <taxon>Spiralia</taxon>
        <taxon>Lophotrochozoa</taxon>
        <taxon>Annelida</taxon>
        <taxon>Polychaeta</taxon>
        <taxon>Sedentaria</taxon>
        <taxon>Canalipalpata</taxon>
        <taxon>Sabellida</taxon>
        <taxon>Siboglinidae</taxon>
        <taxon>Ridgeia</taxon>
    </lineage>
</organism>
<accession>A0AAD9PEN9</accession>
<protein>
    <submittedName>
        <fullName evidence="2">Uncharacterized protein</fullName>
    </submittedName>
</protein>
<evidence type="ECO:0000313" key="3">
    <source>
        <dbReference type="Proteomes" id="UP001209878"/>
    </source>
</evidence>
<name>A0AAD9PEN9_RIDPI</name>
<dbReference type="AlphaFoldDB" id="A0AAD9PEN9"/>
<keyword evidence="3" id="KW-1185">Reference proteome</keyword>
<comment type="caution">
    <text evidence="2">The sequence shown here is derived from an EMBL/GenBank/DDBJ whole genome shotgun (WGS) entry which is preliminary data.</text>
</comment>
<dbReference type="EMBL" id="JAODUO010000012">
    <property type="protein sequence ID" value="KAK2193456.1"/>
    <property type="molecule type" value="Genomic_DNA"/>
</dbReference>